<proteinExistence type="predicted"/>
<gene>
    <name evidence="1" type="ORF">NDU88_007756</name>
</gene>
<dbReference type="Proteomes" id="UP001066276">
    <property type="component" value="Chromosome 7"/>
</dbReference>
<evidence type="ECO:0000313" key="1">
    <source>
        <dbReference type="EMBL" id="KAJ1129385.1"/>
    </source>
</evidence>
<protein>
    <submittedName>
        <fullName evidence="1">Uncharacterized protein</fullName>
    </submittedName>
</protein>
<accession>A0AAV7PQW9</accession>
<evidence type="ECO:0000313" key="2">
    <source>
        <dbReference type="Proteomes" id="UP001066276"/>
    </source>
</evidence>
<organism evidence="1 2">
    <name type="scientific">Pleurodeles waltl</name>
    <name type="common">Iberian ribbed newt</name>
    <dbReference type="NCBI Taxonomy" id="8319"/>
    <lineage>
        <taxon>Eukaryota</taxon>
        <taxon>Metazoa</taxon>
        <taxon>Chordata</taxon>
        <taxon>Craniata</taxon>
        <taxon>Vertebrata</taxon>
        <taxon>Euteleostomi</taxon>
        <taxon>Amphibia</taxon>
        <taxon>Batrachia</taxon>
        <taxon>Caudata</taxon>
        <taxon>Salamandroidea</taxon>
        <taxon>Salamandridae</taxon>
        <taxon>Pleurodelinae</taxon>
        <taxon>Pleurodeles</taxon>
    </lineage>
</organism>
<sequence length="146" mass="16471">MVFCVYTSPEGNTYTSPVSPLAVAIQRNVSKIHTERNQTLSHATLPVDEREAWEPYLNIKNPTGNNGSVYKKFIKIIIMAQFNTAAGAGYDILTNEKPTSTGYIHQTRLVRTNGSGARYRCKKDFCHLIKKQKRKELNPTCPLLKL</sequence>
<reference evidence="1" key="1">
    <citation type="journal article" date="2022" name="bioRxiv">
        <title>Sequencing and chromosome-scale assembly of the giantPleurodeles waltlgenome.</title>
        <authorList>
            <person name="Brown T."/>
            <person name="Elewa A."/>
            <person name="Iarovenko S."/>
            <person name="Subramanian E."/>
            <person name="Araus A.J."/>
            <person name="Petzold A."/>
            <person name="Susuki M."/>
            <person name="Suzuki K.-i.T."/>
            <person name="Hayashi T."/>
            <person name="Toyoda A."/>
            <person name="Oliveira C."/>
            <person name="Osipova E."/>
            <person name="Leigh N.D."/>
            <person name="Simon A."/>
            <person name="Yun M.H."/>
        </authorList>
    </citation>
    <scope>NUCLEOTIDE SEQUENCE</scope>
    <source>
        <strain evidence="1">20211129_DDA</strain>
        <tissue evidence="1">Liver</tissue>
    </source>
</reference>
<dbReference type="EMBL" id="JANPWB010000011">
    <property type="protein sequence ID" value="KAJ1129385.1"/>
    <property type="molecule type" value="Genomic_DNA"/>
</dbReference>
<keyword evidence="2" id="KW-1185">Reference proteome</keyword>
<comment type="caution">
    <text evidence="1">The sequence shown here is derived from an EMBL/GenBank/DDBJ whole genome shotgun (WGS) entry which is preliminary data.</text>
</comment>
<dbReference type="AlphaFoldDB" id="A0AAV7PQW9"/>
<name>A0AAV7PQW9_PLEWA</name>